<evidence type="ECO:0000256" key="1">
    <source>
        <dbReference type="SAM" id="Phobius"/>
    </source>
</evidence>
<keyword evidence="1" id="KW-1133">Transmembrane helix</keyword>
<sequence length="237" mass="25699">MQSIYWFCFVIGGVFVAIATLGGAGDADFDADTDVDFDADFDADIDLDADLDLDGDVDLDGDAPDIGPNISTGGGFDAEIDTDLQLLRKVKGAYIFSLNILTSFKFWTVGGFFFGLTGLSLSWVQSNWPASVIFIVALLMGIVLGGTLAITLRHLARRHADSLIRTEDFAGRVGIVELPFDAKSKGKVRLELRGSTLHMMALTDDTKQFVPGDKVLVVNVEKNRLWVVSDETAAQQN</sequence>
<protein>
    <submittedName>
        <fullName evidence="2">DUF1449 family protein</fullName>
    </submittedName>
</protein>
<dbReference type="RefSeq" id="WP_163702623.1">
    <property type="nucleotide sequence ID" value="NZ_QXHD01000004.1"/>
</dbReference>
<dbReference type="Proteomes" id="UP000481033">
    <property type="component" value="Unassembled WGS sequence"/>
</dbReference>
<dbReference type="InterPro" id="IPR012340">
    <property type="entry name" value="NA-bd_OB-fold"/>
</dbReference>
<accession>A0A6M0RU67</accession>
<dbReference type="Gene3D" id="2.40.50.140">
    <property type="entry name" value="Nucleic acid-binding proteins"/>
    <property type="match status" value="1"/>
</dbReference>
<proteinExistence type="predicted"/>
<evidence type="ECO:0000313" key="2">
    <source>
        <dbReference type="EMBL" id="NEZ59805.1"/>
    </source>
</evidence>
<dbReference type="AlphaFoldDB" id="A0A6M0RU67"/>
<comment type="caution">
    <text evidence="2">The sequence shown here is derived from an EMBL/GenBank/DDBJ whole genome shotgun (WGS) entry which is preliminary data.</text>
</comment>
<keyword evidence="3" id="KW-1185">Reference proteome</keyword>
<feature type="transmembrane region" description="Helical" evidence="1">
    <location>
        <begin position="93"/>
        <end position="116"/>
    </location>
</feature>
<gene>
    <name evidence="2" type="ORF">DXZ20_30025</name>
</gene>
<keyword evidence="1" id="KW-0472">Membrane</keyword>
<keyword evidence="1" id="KW-0812">Transmembrane</keyword>
<name>A0A6M0RU67_9CYAN</name>
<organism evidence="2 3">
    <name type="scientific">Adonisia turfae CCMR0081</name>
    <dbReference type="NCBI Taxonomy" id="2292702"/>
    <lineage>
        <taxon>Bacteria</taxon>
        <taxon>Bacillati</taxon>
        <taxon>Cyanobacteriota</taxon>
        <taxon>Adonisia</taxon>
        <taxon>Adonisia turfae</taxon>
    </lineage>
</organism>
<dbReference type="EMBL" id="QXHD01000004">
    <property type="protein sequence ID" value="NEZ59805.1"/>
    <property type="molecule type" value="Genomic_DNA"/>
</dbReference>
<feature type="transmembrane region" description="Helical" evidence="1">
    <location>
        <begin position="128"/>
        <end position="152"/>
    </location>
</feature>
<evidence type="ECO:0000313" key="3">
    <source>
        <dbReference type="Proteomes" id="UP000481033"/>
    </source>
</evidence>
<reference evidence="2 3" key="1">
    <citation type="journal article" date="2020" name="Microb. Ecol.">
        <title>Ecogenomics of the Marine Benthic Filamentous Cyanobacterium Adonisia.</title>
        <authorList>
            <person name="Walter J.M."/>
            <person name="Coutinho F.H."/>
            <person name="Leomil L."/>
            <person name="Hargreaves P.I."/>
            <person name="Campeao M.E."/>
            <person name="Vieira V.V."/>
            <person name="Silva B.S."/>
            <person name="Fistarol G.O."/>
            <person name="Salomon P.S."/>
            <person name="Sawabe T."/>
            <person name="Mino S."/>
            <person name="Hosokawa M."/>
            <person name="Miyashita H."/>
            <person name="Maruyama F."/>
            <person name="van Verk M.C."/>
            <person name="Dutilh B.E."/>
            <person name="Thompson C.C."/>
            <person name="Thompson F.L."/>
        </authorList>
    </citation>
    <scope>NUCLEOTIDE SEQUENCE [LARGE SCALE GENOMIC DNA]</scope>
    <source>
        <strain evidence="2 3">CCMR0081</strain>
    </source>
</reference>